<evidence type="ECO:0000313" key="1">
    <source>
        <dbReference type="EMBL" id="MDI5967527.1"/>
    </source>
</evidence>
<accession>A0AA90KGF2</accession>
<protein>
    <submittedName>
        <fullName evidence="2">SPOR domain-containing protein</fullName>
    </submittedName>
</protein>
<dbReference type="RefSeq" id="WP_271317412.1">
    <property type="nucleotide sequence ID" value="NZ_JAAGKO020000096.1"/>
</dbReference>
<dbReference type="Proteomes" id="UP001156398">
    <property type="component" value="Unassembled WGS sequence"/>
</dbReference>
<keyword evidence="3" id="KW-1185">Reference proteome</keyword>
<dbReference type="AlphaFoldDB" id="A0AA90KGF2"/>
<dbReference type="EMBL" id="JAAGKO020000096">
    <property type="protein sequence ID" value="MDI5967527.1"/>
    <property type="molecule type" value="Genomic_DNA"/>
</dbReference>
<comment type="caution">
    <text evidence="2">The sequence shown here is derived from an EMBL/GenBank/DDBJ whole genome shotgun (WGS) entry which is preliminary data.</text>
</comment>
<reference evidence="2 3" key="1">
    <citation type="submission" date="2023-05" db="EMBL/GenBank/DDBJ databases">
        <title>Streptantibioticus silvisoli sp. nov., acidotolerant actinomycetes 1 from pine litter.</title>
        <authorList>
            <person name="Swiecimska M."/>
            <person name="Golinska P."/>
            <person name="Sangal V."/>
            <person name="Wachnowicz B."/>
            <person name="Goodfellow M."/>
        </authorList>
    </citation>
    <scope>NUCLEOTIDE SEQUENCE</scope>
    <source>
        <strain evidence="2">SL13</strain>
        <strain evidence="1 3">SL54</strain>
    </source>
</reference>
<sequence length="57" mass="6800">MTELVWALIRQDDNGNHYRVSRFRTREEAESVADRFEDAGQRRLYRVEQIEQSSTSP</sequence>
<evidence type="ECO:0000313" key="3">
    <source>
        <dbReference type="Proteomes" id="UP001156398"/>
    </source>
</evidence>
<organism evidence="2">
    <name type="scientific">Streptantibioticus silvisoli</name>
    <dbReference type="NCBI Taxonomy" id="2705255"/>
    <lineage>
        <taxon>Bacteria</taxon>
        <taxon>Bacillati</taxon>
        <taxon>Actinomycetota</taxon>
        <taxon>Actinomycetes</taxon>
        <taxon>Kitasatosporales</taxon>
        <taxon>Streptomycetaceae</taxon>
        <taxon>Streptantibioticus</taxon>
    </lineage>
</organism>
<gene>
    <name evidence="1" type="ORF">POF43_033215</name>
    <name evidence="2" type="ORF">POF50_014230</name>
</gene>
<name>A0AA90KGF2_9ACTN</name>
<dbReference type="EMBL" id="JABXJJ020000015">
    <property type="protein sequence ID" value="MDI5970485.1"/>
    <property type="molecule type" value="Genomic_DNA"/>
</dbReference>
<evidence type="ECO:0000313" key="2">
    <source>
        <dbReference type="EMBL" id="MDI5970485.1"/>
    </source>
</evidence>
<proteinExistence type="predicted"/>